<evidence type="ECO:0000256" key="1">
    <source>
        <dbReference type="SAM" id="MobiDB-lite"/>
    </source>
</evidence>
<feature type="region of interest" description="Disordered" evidence="1">
    <location>
        <begin position="87"/>
        <end position="120"/>
    </location>
</feature>
<dbReference type="Gene3D" id="3.30.750.24">
    <property type="entry name" value="STAS domain"/>
    <property type="match status" value="1"/>
</dbReference>
<evidence type="ECO:0008006" key="4">
    <source>
        <dbReference type="Google" id="ProtNLM"/>
    </source>
</evidence>
<dbReference type="RefSeq" id="WP_289267991.1">
    <property type="nucleotide sequence ID" value="NZ_OX365700.1"/>
</dbReference>
<name>A0AA86T635_9BACT</name>
<dbReference type="AlphaFoldDB" id="A0AA86T635"/>
<organism evidence="2 3">
    <name type="scientific">Nitrospira tepida</name>
    <dbReference type="NCBI Taxonomy" id="2973512"/>
    <lineage>
        <taxon>Bacteria</taxon>
        <taxon>Pseudomonadati</taxon>
        <taxon>Nitrospirota</taxon>
        <taxon>Nitrospiria</taxon>
        <taxon>Nitrospirales</taxon>
        <taxon>Nitrospiraceae</taxon>
        <taxon>Nitrospira</taxon>
    </lineage>
</organism>
<dbReference type="Proteomes" id="UP001179121">
    <property type="component" value="Chromosome"/>
</dbReference>
<evidence type="ECO:0000313" key="3">
    <source>
        <dbReference type="Proteomes" id="UP001179121"/>
    </source>
</evidence>
<accession>A0AA86T635</accession>
<reference evidence="2" key="1">
    <citation type="submission" date="2022-10" db="EMBL/GenBank/DDBJ databases">
        <authorList>
            <person name="Koch H."/>
        </authorList>
    </citation>
    <scope>NUCLEOTIDE SEQUENCE</scope>
    <source>
        <strain evidence="2">DNF</strain>
    </source>
</reference>
<dbReference type="SUPFAM" id="SSF52091">
    <property type="entry name" value="SpoIIaa-like"/>
    <property type="match status" value="1"/>
</dbReference>
<dbReference type="EMBL" id="OX365700">
    <property type="protein sequence ID" value="CAI4031027.1"/>
    <property type="molecule type" value="Genomic_DNA"/>
</dbReference>
<dbReference type="InterPro" id="IPR036513">
    <property type="entry name" value="STAS_dom_sf"/>
</dbReference>
<evidence type="ECO:0000313" key="2">
    <source>
        <dbReference type="EMBL" id="CAI4031027.1"/>
    </source>
</evidence>
<proteinExistence type="predicted"/>
<protein>
    <recommendedName>
        <fullName evidence="4">STAS domain-containing protein</fullName>
    </recommendedName>
</protein>
<sequence>MLRITNRTAGRRALLVLEGRLVGEWVQVLKEECAARAKKGRDLSLDLSGLTFVDQDGIALLRQLKGLNASFIECPAFVAALCRTRGDGHAEGHSENDWSSNLRQADARKPSGGIKRGSAG</sequence>
<keyword evidence="3" id="KW-1185">Reference proteome</keyword>
<gene>
    <name evidence="2" type="ORF">DNFV4_01459</name>
</gene>
<feature type="compositionally biased region" description="Basic and acidic residues" evidence="1">
    <location>
        <begin position="87"/>
        <end position="96"/>
    </location>
</feature>
<dbReference type="KEGG" id="nti:DNFV4_01459"/>